<dbReference type="InterPro" id="IPR039437">
    <property type="entry name" value="FrzH/put_lumazine-bd"/>
</dbReference>
<dbReference type="Gene3D" id="3.10.450.50">
    <property type="match status" value="1"/>
</dbReference>
<gene>
    <name evidence="1" type="ORF">E1163_09780</name>
</gene>
<evidence type="ECO:0000313" key="2">
    <source>
        <dbReference type="Proteomes" id="UP000798808"/>
    </source>
</evidence>
<accession>A0ABW9RQJ3</accession>
<name>A0ABW9RQJ3_9BACT</name>
<reference evidence="1 2" key="1">
    <citation type="submission" date="2019-02" db="EMBL/GenBank/DDBJ databases">
        <authorList>
            <person name="Goldberg S.R."/>
            <person name="Haltli B.A."/>
            <person name="Correa H."/>
            <person name="Russell K.G."/>
        </authorList>
    </citation>
    <scope>NUCLEOTIDE SEQUENCE [LARGE SCALE GENOMIC DNA]</scope>
    <source>
        <strain evidence="1 2">JCM 16186</strain>
    </source>
</reference>
<proteinExistence type="predicted"/>
<keyword evidence="2" id="KW-1185">Reference proteome</keyword>
<comment type="caution">
    <text evidence="1">The sequence shown here is derived from an EMBL/GenBank/DDBJ whole genome shotgun (WGS) entry which is preliminary data.</text>
</comment>
<protein>
    <submittedName>
        <fullName evidence="1">Nuclear transport factor 2 family protein</fullName>
    </submittedName>
</protein>
<dbReference type="SUPFAM" id="SSF54427">
    <property type="entry name" value="NTF2-like"/>
    <property type="match status" value="1"/>
</dbReference>
<dbReference type="Proteomes" id="UP000798808">
    <property type="component" value="Unassembled WGS sequence"/>
</dbReference>
<evidence type="ECO:0000313" key="1">
    <source>
        <dbReference type="EMBL" id="MTI25230.1"/>
    </source>
</evidence>
<dbReference type="EMBL" id="SMLW01000496">
    <property type="protein sequence ID" value="MTI25230.1"/>
    <property type="molecule type" value="Genomic_DNA"/>
</dbReference>
<dbReference type="Pfam" id="PF12893">
    <property type="entry name" value="Lumazine_bd_2"/>
    <property type="match status" value="1"/>
</dbReference>
<dbReference type="RefSeq" id="WP_155171264.1">
    <property type="nucleotide sequence ID" value="NZ_BAAAFL010000068.1"/>
</dbReference>
<sequence length="123" mass="14124">MKYTEKINDIETVITGYFEGLFYGDIQKLGRSFAAEAYLYGDIRGEAYLKNLKDYLEGVAARKSPHELGEDFRMEILSVEVTGKVAVARLHVPMLGYNYYDYLALSEINGEWKIVNKLFVHVE</sequence>
<dbReference type="InterPro" id="IPR032710">
    <property type="entry name" value="NTF2-like_dom_sf"/>
</dbReference>
<organism evidence="1 2">
    <name type="scientific">Fulvivirga kasyanovii</name>
    <dbReference type="NCBI Taxonomy" id="396812"/>
    <lineage>
        <taxon>Bacteria</taxon>
        <taxon>Pseudomonadati</taxon>
        <taxon>Bacteroidota</taxon>
        <taxon>Cytophagia</taxon>
        <taxon>Cytophagales</taxon>
        <taxon>Fulvivirgaceae</taxon>
        <taxon>Fulvivirga</taxon>
    </lineage>
</organism>